<comment type="caution">
    <text evidence="2">The sequence shown here is derived from an EMBL/GenBank/DDBJ whole genome shotgun (WGS) entry which is preliminary data.</text>
</comment>
<evidence type="ECO:0000313" key="3">
    <source>
        <dbReference type="Proteomes" id="UP000247681"/>
    </source>
</evidence>
<accession>A0A2V4BW33</accession>
<evidence type="ECO:0000313" key="2">
    <source>
        <dbReference type="EMBL" id="PXY43199.1"/>
    </source>
</evidence>
<dbReference type="EMBL" id="QJHL01000007">
    <property type="protein sequence ID" value="PXY43199.1"/>
    <property type="molecule type" value="Genomic_DNA"/>
</dbReference>
<dbReference type="PANTHER" id="PTHR46889">
    <property type="entry name" value="TRANSPOSASE INSF FOR INSERTION SEQUENCE IS3B-RELATED"/>
    <property type="match status" value="1"/>
</dbReference>
<dbReference type="PROSITE" id="PS50994">
    <property type="entry name" value="INTEGRASE"/>
    <property type="match status" value="1"/>
</dbReference>
<dbReference type="InterPro" id="IPR048020">
    <property type="entry name" value="Transpos_IS3"/>
</dbReference>
<dbReference type="AlphaFoldDB" id="A0A2V4BW33"/>
<dbReference type="Proteomes" id="UP000247681">
    <property type="component" value="Unassembled WGS sequence"/>
</dbReference>
<dbReference type="OrthoDB" id="9815231at2"/>
<dbReference type="GO" id="GO:0003676">
    <property type="term" value="F:nucleic acid binding"/>
    <property type="evidence" value="ECO:0007669"/>
    <property type="project" value="InterPro"/>
</dbReference>
<feature type="domain" description="Integrase catalytic" evidence="1">
    <location>
        <begin position="220"/>
        <end position="363"/>
    </location>
</feature>
<dbReference type="InterPro" id="IPR012337">
    <property type="entry name" value="RNaseH-like_sf"/>
</dbReference>
<dbReference type="GO" id="GO:0015074">
    <property type="term" value="P:DNA integration"/>
    <property type="evidence" value="ECO:0007669"/>
    <property type="project" value="InterPro"/>
</dbReference>
<dbReference type="Pfam" id="PF13276">
    <property type="entry name" value="HTH_21"/>
    <property type="match status" value="1"/>
</dbReference>
<dbReference type="Gene3D" id="3.30.420.10">
    <property type="entry name" value="Ribonuclease H-like superfamily/Ribonuclease H"/>
    <property type="match status" value="1"/>
</dbReference>
<dbReference type="InterPro" id="IPR050900">
    <property type="entry name" value="Transposase_IS3/IS150/IS904"/>
</dbReference>
<organism evidence="2 3">
    <name type="scientific">Flavobacterium hydrophilum</name>
    <dbReference type="NCBI Taxonomy" id="2211445"/>
    <lineage>
        <taxon>Bacteria</taxon>
        <taxon>Pseudomonadati</taxon>
        <taxon>Bacteroidota</taxon>
        <taxon>Flavobacteriia</taxon>
        <taxon>Flavobacteriales</taxon>
        <taxon>Flavobacteriaceae</taxon>
        <taxon>Flavobacterium</taxon>
    </lineage>
</organism>
<dbReference type="RefSeq" id="WP_110348629.1">
    <property type="nucleotide sequence ID" value="NZ_QJHL01000007.1"/>
</dbReference>
<evidence type="ECO:0000259" key="1">
    <source>
        <dbReference type="PROSITE" id="PS50994"/>
    </source>
</evidence>
<dbReference type="Pfam" id="PF00665">
    <property type="entry name" value="rve"/>
    <property type="match status" value="1"/>
</dbReference>
<gene>
    <name evidence="2" type="ORF">DMB68_21160</name>
</gene>
<protein>
    <submittedName>
        <fullName evidence="2">IS3 family transposase</fullName>
    </submittedName>
</protein>
<dbReference type="SUPFAM" id="SSF46689">
    <property type="entry name" value="Homeodomain-like"/>
    <property type="match status" value="1"/>
</dbReference>
<dbReference type="NCBIfam" id="NF033516">
    <property type="entry name" value="transpos_IS3"/>
    <property type="match status" value="1"/>
</dbReference>
<keyword evidence="3" id="KW-1185">Reference proteome</keyword>
<dbReference type="PANTHER" id="PTHR46889:SF4">
    <property type="entry name" value="TRANSPOSASE INSO FOR INSERTION SEQUENCE ELEMENT IS911B-RELATED"/>
    <property type="match status" value="1"/>
</dbReference>
<sequence>MEKRKIYDRDFILNAVQMALETNPIKVAKELGIATTNIYRWQAELQKYGTESFCGRGYFRTPEQKRSSELKRKLKELELQIEIFKSASKYIPEGKPMIFHFIKNNLNKYPLWKMCKVLGIEEFTYYRWRDKLLSPKQLQTTLIDKEITSIFYENKGLYGSGKITAELQSRGFKLKECSVSVHMKKLGLVSKLSSRHKTTGSSFIPHNPCIFPNVLNRKFKADEPSQIWISDITSLETVEGLLFLTIIMDLFDRKIVGWNLSEGLTIKETSLPTWEMAIQNRKTKKELVFHSDRSPQYANKIFTRKLNTYKNIIRSMSRTQNHLDNAVAKNFFISLKFELTDLKVLLTKKQMEEKISEYIENLH</sequence>
<dbReference type="InterPro" id="IPR009057">
    <property type="entry name" value="Homeodomain-like_sf"/>
</dbReference>
<reference evidence="2 3" key="1">
    <citation type="submission" date="2018-05" db="EMBL/GenBank/DDBJ databases">
        <title>Flavobacterium sp. strain IMCC34758, incomplete genome.</title>
        <authorList>
            <person name="Joung Y."/>
        </authorList>
    </citation>
    <scope>NUCLEOTIDE SEQUENCE [LARGE SCALE GENOMIC DNA]</scope>
    <source>
        <strain evidence="2 3">IMCC34758</strain>
    </source>
</reference>
<dbReference type="InterPro" id="IPR025948">
    <property type="entry name" value="HTH-like_dom"/>
</dbReference>
<proteinExistence type="predicted"/>
<dbReference type="InterPro" id="IPR036397">
    <property type="entry name" value="RNaseH_sf"/>
</dbReference>
<dbReference type="SUPFAM" id="SSF53098">
    <property type="entry name" value="Ribonuclease H-like"/>
    <property type="match status" value="1"/>
</dbReference>
<dbReference type="InterPro" id="IPR001584">
    <property type="entry name" value="Integrase_cat-core"/>
</dbReference>
<name>A0A2V4BW33_9FLAO</name>